<sequence length="224" mass="24572">MATNSELPLAYDTASPIQSELVDDSSTPPAYDTASPIQCDQSSVFSSCRMKKKRTAVLSRICDIVLGPDFIPESSVVPNVIICIDALPAALYWAIVNNRPQAFWALHGFISGHYSYVCEIDLHIACIITSNHAIFSQLNFGVWLEYNFVAGGCIWLLHFHMPEPTNGIWRVDIGLCQYSHPARLNAVLVIEAHNRKPGSAAPPEALKIPLSLADTGSVALTHWL</sequence>
<dbReference type="RefSeq" id="XP_041285955.1">
    <property type="nucleotide sequence ID" value="XM_041434433.1"/>
</dbReference>
<name>A0A9P7JMG6_9AGAM</name>
<comment type="caution">
    <text evidence="1">The sequence shown here is derived from an EMBL/GenBank/DDBJ whole genome shotgun (WGS) entry which is preliminary data.</text>
</comment>
<evidence type="ECO:0000313" key="2">
    <source>
        <dbReference type="Proteomes" id="UP000823399"/>
    </source>
</evidence>
<protein>
    <submittedName>
        <fullName evidence="1">Uncharacterized protein</fullName>
    </submittedName>
</protein>
<dbReference type="OrthoDB" id="2650550at2759"/>
<dbReference type="AlphaFoldDB" id="A0A9P7JMG6"/>
<gene>
    <name evidence="1" type="ORF">F5147DRAFT_658371</name>
</gene>
<accession>A0A9P7JMG6</accession>
<keyword evidence="2" id="KW-1185">Reference proteome</keyword>
<dbReference type="Proteomes" id="UP000823399">
    <property type="component" value="Unassembled WGS sequence"/>
</dbReference>
<evidence type="ECO:0000313" key="1">
    <source>
        <dbReference type="EMBL" id="KAG2089616.1"/>
    </source>
</evidence>
<dbReference type="EMBL" id="JABBWM010000110">
    <property type="protein sequence ID" value="KAG2089616.1"/>
    <property type="molecule type" value="Genomic_DNA"/>
</dbReference>
<proteinExistence type="predicted"/>
<dbReference type="GeneID" id="64696692"/>
<organism evidence="1 2">
    <name type="scientific">Suillus discolor</name>
    <dbReference type="NCBI Taxonomy" id="1912936"/>
    <lineage>
        <taxon>Eukaryota</taxon>
        <taxon>Fungi</taxon>
        <taxon>Dikarya</taxon>
        <taxon>Basidiomycota</taxon>
        <taxon>Agaricomycotina</taxon>
        <taxon>Agaricomycetes</taxon>
        <taxon>Agaricomycetidae</taxon>
        <taxon>Boletales</taxon>
        <taxon>Suillineae</taxon>
        <taxon>Suillaceae</taxon>
        <taxon>Suillus</taxon>
    </lineage>
</organism>
<reference evidence="1" key="1">
    <citation type="journal article" date="2020" name="New Phytol.">
        <title>Comparative genomics reveals dynamic genome evolution in host specialist ectomycorrhizal fungi.</title>
        <authorList>
            <person name="Lofgren L.A."/>
            <person name="Nguyen N.H."/>
            <person name="Vilgalys R."/>
            <person name="Ruytinx J."/>
            <person name="Liao H.L."/>
            <person name="Branco S."/>
            <person name="Kuo A."/>
            <person name="LaButti K."/>
            <person name="Lipzen A."/>
            <person name="Andreopoulos W."/>
            <person name="Pangilinan J."/>
            <person name="Riley R."/>
            <person name="Hundley H."/>
            <person name="Na H."/>
            <person name="Barry K."/>
            <person name="Grigoriev I.V."/>
            <person name="Stajich J.E."/>
            <person name="Kennedy P.G."/>
        </authorList>
    </citation>
    <scope>NUCLEOTIDE SEQUENCE</scope>
    <source>
        <strain evidence="1">FC423</strain>
    </source>
</reference>